<dbReference type="EMBL" id="CAJOBQ010002779">
    <property type="protein sequence ID" value="CAF4578536.1"/>
    <property type="molecule type" value="Genomic_DNA"/>
</dbReference>
<sequence length="195" mass="21933">MKRKTSLFRHSQQSEVSNLYRACQTGNIYLVRDILSSTSHADINRLEPNGSTSLHAAAFFGHADIVQLLLQHGVVRDQRNADGLTAYEVASKDEIRQLFHRSLSSQRFRSDTIDDAPHIFTTTIDGQSPAEENHDQTPSGWVYADRNQLETLILEASMHITKTMATSPILQPLLKHVIRNNDFTGSVYDKDTAVK</sequence>
<dbReference type="Proteomes" id="UP000663862">
    <property type="component" value="Unassembled WGS sequence"/>
</dbReference>
<organism evidence="2 4">
    <name type="scientific">Rotaria socialis</name>
    <dbReference type="NCBI Taxonomy" id="392032"/>
    <lineage>
        <taxon>Eukaryota</taxon>
        <taxon>Metazoa</taxon>
        <taxon>Spiralia</taxon>
        <taxon>Gnathifera</taxon>
        <taxon>Rotifera</taxon>
        <taxon>Eurotatoria</taxon>
        <taxon>Bdelloidea</taxon>
        <taxon>Philodinida</taxon>
        <taxon>Philodinidae</taxon>
        <taxon>Rotaria</taxon>
    </lineage>
</organism>
<dbReference type="InterPro" id="IPR036770">
    <property type="entry name" value="Ankyrin_rpt-contain_sf"/>
</dbReference>
<dbReference type="Proteomes" id="UP000663869">
    <property type="component" value="Unassembled WGS sequence"/>
</dbReference>
<dbReference type="Gene3D" id="1.25.40.20">
    <property type="entry name" value="Ankyrin repeat-containing domain"/>
    <property type="match status" value="1"/>
</dbReference>
<dbReference type="PROSITE" id="PS50297">
    <property type="entry name" value="ANK_REP_REGION"/>
    <property type="match status" value="1"/>
</dbReference>
<comment type="caution">
    <text evidence="2">The sequence shown here is derived from an EMBL/GenBank/DDBJ whole genome shotgun (WGS) entry which is preliminary data.</text>
</comment>
<dbReference type="SMART" id="SM00248">
    <property type="entry name" value="ANK"/>
    <property type="match status" value="2"/>
</dbReference>
<dbReference type="InterPro" id="IPR002110">
    <property type="entry name" value="Ankyrin_rpt"/>
</dbReference>
<evidence type="ECO:0000313" key="2">
    <source>
        <dbReference type="EMBL" id="CAF3427400.1"/>
    </source>
</evidence>
<evidence type="ECO:0008006" key="5">
    <source>
        <dbReference type="Google" id="ProtNLM"/>
    </source>
</evidence>
<evidence type="ECO:0000256" key="1">
    <source>
        <dbReference type="PROSITE-ProRule" id="PRU00023"/>
    </source>
</evidence>
<dbReference type="PANTHER" id="PTHR22677">
    <property type="entry name" value="ANKYRIN REPEAT DOMAIN-CONTAINING PROTEIN 60"/>
    <property type="match status" value="1"/>
</dbReference>
<proteinExistence type="predicted"/>
<name>A0A818C7Q7_9BILA</name>
<gene>
    <name evidence="2" type="ORF">FME351_LOCUS11495</name>
    <name evidence="3" type="ORF">TSG867_LOCUS26431</name>
</gene>
<dbReference type="PROSITE" id="PS50088">
    <property type="entry name" value="ANK_REPEAT"/>
    <property type="match status" value="1"/>
</dbReference>
<reference evidence="2" key="1">
    <citation type="submission" date="2021-02" db="EMBL/GenBank/DDBJ databases">
        <authorList>
            <person name="Nowell W R."/>
        </authorList>
    </citation>
    <scope>NUCLEOTIDE SEQUENCE</scope>
</reference>
<feature type="repeat" description="ANK" evidence="1">
    <location>
        <begin position="49"/>
        <end position="81"/>
    </location>
</feature>
<dbReference type="Pfam" id="PF12796">
    <property type="entry name" value="Ank_2"/>
    <property type="match status" value="1"/>
</dbReference>
<keyword evidence="1" id="KW-0040">ANK repeat</keyword>
<evidence type="ECO:0000313" key="4">
    <source>
        <dbReference type="Proteomes" id="UP000663869"/>
    </source>
</evidence>
<evidence type="ECO:0000313" key="3">
    <source>
        <dbReference type="EMBL" id="CAF4578536.1"/>
    </source>
</evidence>
<accession>A0A818C7Q7</accession>
<dbReference type="SUPFAM" id="SSF48403">
    <property type="entry name" value="Ankyrin repeat"/>
    <property type="match status" value="1"/>
</dbReference>
<dbReference type="EMBL" id="CAJNYU010001315">
    <property type="protein sequence ID" value="CAF3427400.1"/>
    <property type="molecule type" value="Genomic_DNA"/>
</dbReference>
<dbReference type="PANTHER" id="PTHR22677:SF4">
    <property type="entry name" value="USHER SYNDROME TYPE-1G PROTEIN-LIKE PROTEIN"/>
    <property type="match status" value="1"/>
</dbReference>
<dbReference type="AlphaFoldDB" id="A0A818C7Q7"/>
<dbReference type="InterPro" id="IPR039323">
    <property type="entry name" value="ANKRD_45/46/60"/>
</dbReference>
<protein>
    <recommendedName>
        <fullName evidence="5">Ankyrin repeat protein</fullName>
    </recommendedName>
</protein>